<dbReference type="GO" id="GO:0008270">
    <property type="term" value="F:zinc ion binding"/>
    <property type="evidence" value="ECO:0007669"/>
    <property type="project" value="UniProtKB-KW"/>
</dbReference>
<dbReference type="OrthoDB" id="8922241at2759"/>
<evidence type="ECO:0000256" key="6">
    <source>
        <dbReference type="SAM" id="Coils"/>
    </source>
</evidence>
<evidence type="ECO:0000256" key="5">
    <source>
        <dbReference type="PROSITE-ProRule" id="PRU00042"/>
    </source>
</evidence>
<accession>A0A553QQA2</accession>
<evidence type="ECO:0000256" key="1">
    <source>
        <dbReference type="ARBA" id="ARBA00022723"/>
    </source>
</evidence>
<evidence type="ECO:0000259" key="8">
    <source>
        <dbReference type="PROSITE" id="PS50157"/>
    </source>
</evidence>
<comment type="caution">
    <text evidence="9">The sequence shown here is derived from an EMBL/GenBank/DDBJ whole genome shotgun (WGS) entry which is preliminary data.</text>
</comment>
<feature type="domain" description="C2H2-type" evidence="8">
    <location>
        <begin position="300"/>
        <end position="327"/>
    </location>
</feature>
<keyword evidence="4" id="KW-0862">Zinc</keyword>
<sequence>MSKSVSFRLQLCSVMDNIAKTAIEQICQIVDSDFAFVRQELSQLIFENAALKDQMHSLRNDRREERNRVRNKASKTRSVCVQTEEEEDGEEPSITAIFGKEWCSSLWGRRHGSRRDETAIDVDLYSLSSNQVDDIPLNLVIVKEENIEVDINSSCTGKPQHSREPQASSGCDPSNPGKKDYVLGEFSEISEIKTMSSNAADKRLMEANVEELIAPVDDALEVDGHCILGQFLVEHNGPNLLNGEAGNVYTDAVPGCGRKKQSFSDAKKNLKYSCEVCGKCFHSNTNLLIHYAVHTGERPYKCSFCGKGFSQKGNVQAHERIHRGERPFSCATCGRSFRQKICLLNHEHIHRGEKPFACGICGKGFNQKSTLQQHLPIHERTAESAPRRGRKNNRLNNSLK</sequence>
<gene>
    <name evidence="9" type="ORF">DNTS_015086</name>
</gene>
<evidence type="ECO:0000256" key="4">
    <source>
        <dbReference type="ARBA" id="ARBA00022833"/>
    </source>
</evidence>
<feature type="domain" description="C2H2-type" evidence="8">
    <location>
        <begin position="328"/>
        <end position="355"/>
    </location>
</feature>
<keyword evidence="10" id="KW-1185">Reference proteome</keyword>
<dbReference type="GO" id="GO:0000978">
    <property type="term" value="F:RNA polymerase II cis-regulatory region sequence-specific DNA binding"/>
    <property type="evidence" value="ECO:0007669"/>
    <property type="project" value="TreeGrafter"/>
</dbReference>
<dbReference type="FunFam" id="3.30.160.60:FF:000358">
    <property type="entry name" value="zinc finger protein 24"/>
    <property type="match status" value="1"/>
</dbReference>
<keyword evidence="1" id="KW-0479">Metal-binding</keyword>
<dbReference type="SMART" id="SM00355">
    <property type="entry name" value="ZnF_C2H2"/>
    <property type="match status" value="4"/>
</dbReference>
<feature type="domain" description="C2H2-type" evidence="8">
    <location>
        <begin position="272"/>
        <end position="299"/>
    </location>
</feature>
<evidence type="ECO:0000256" key="7">
    <source>
        <dbReference type="SAM" id="MobiDB-lite"/>
    </source>
</evidence>
<dbReference type="EMBL" id="SRMA01025671">
    <property type="protein sequence ID" value="TRY92161.1"/>
    <property type="molecule type" value="Genomic_DNA"/>
</dbReference>
<dbReference type="GO" id="GO:0000981">
    <property type="term" value="F:DNA-binding transcription factor activity, RNA polymerase II-specific"/>
    <property type="evidence" value="ECO:0007669"/>
    <property type="project" value="TreeGrafter"/>
</dbReference>
<evidence type="ECO:0000313" key="10">
    <source>
        <dbReference type="Proteomes" id="UP000316079"/>
    </source>
</evidence>
<feature type="compositionally biased region" description="Polar residues" evidence="7">
    <location>
        <begin position="153"/>
        <end position="172"/>
    </location>
</feature>
<dbReference type="Proteomes" id="UP000316079">
    <property type="component" value="Unassembled WGS sequence"/>
</dbReference>
<dbReference type="SUPFAM" id="SSF57667">
    <property type="entry name" value="beta-beta-alpha zinc fingers"/>
    <property type="match status" value="2"/>
</dbReference>
<feature type="domain" description="C2H2-type" evidence="8">
    <location>
        <begin position="356"/>
        <end position="383"/>
    </location>
</feature>
<dbReference type="PANTHER" id="PTHR23235">
    <property type="entry name" value="KRUEPPEL-LIKE TRANSCRIPTION FACTOR"/>
    <property type="match status" value="1"/>
</dbReference>
<proteinExistence type="predicted"/>
<keyword evidence="6" id="KW-0175">Coiled coil</keyword>
<dbReference type="FunFam" id="3.30.160.60:FF:000624">
    <property type="entry name" value="zinc finger protein 697"/>
    <property type="match status" value="2"/>
</dbReference>
<dbReference type="AlphaFoldDB" id="A0A553QQA2"/>
<dbReference type="Pfam" id="PF00096">
    <property type="entry name" value="zf-C2H2"/>
    <property type="match status" value="3"/>
</dbReference>
<name>A0A553QQA2_9TELE</name>
<protein>
    <recommendedName>
        <fullName evidence="8">C2H2-type domain-containing protein</fullName>
    </recommendedName>
</protein>
<organism evidence="9 10">
    <name type="scientific">Danionella cerebrum</name>
    <dbReference type="NCBI Taxonomy" id="2873325"/>
    <lineage>
        <taxon>Eukaryota</taxon>
        <taxon>Metazoa</taxon>
        <taxon>Chordata</taxon>
        <taxon>Craniata</taxon>
        <taxon>Vertebrata</taxon>
        <taxon>Euteleostomi</taxon>
        <taxon>Actinopterygii</taxon>
        <taxon>Neopterygii</taxon>
        <taxon>Teleostei</taxon>
        <taxon>Ostariophysi</taxon>
        <taxon>Cypriniformes</taxon>
        <taxon>Danionidae</taxon>
        <taxon>Danioninae</taxon>
        <taxon>Danionella</taxon>
    </lineage>
</organism>
<feature type="region of interest" description="Disordered" evidence="7">
    <location>
        <begin position="380"/>
        <end position="400"/>
    </location>
</feature>
<dbReference type="PROSITE" id="PS50157">
    <property type="entry name" value="ZINC_FINGER_C2H2_2"/>
    <property type="match status" value="4"/>
</dbReference>
<reference evidence="9 10" key="1">
    <citation type="journal article" date="2019" name="Sci. Data">
        <title>Hybrid genome assembly and annotation of Danionella translucida.</title>
        <authorList>
            <person name="Kadobianskyi M."/>
            <person name="Schulze L."/>
            <person name="Schuelke M."/>
            <person name="Judkewitz B."/>
        </authorList>
    </citation>
    <scope>NUCLEOTIDE SEQUENCE [LARGE SCALE GENOMIC DNA]</scope>
    <source>
        <strain evidence="9 10">Bolton</strain>
    </source>
</reference>
<dbReference type="STRING" id="623744.A0A553QQA2"/>
<keyword evidence="3 5" id="KW-0863">Zinc-finger</keyword>
<evidence type="ECO:0000256" key="3">
    <source>
        <dbReference type="ARBA" id="ARBA00022771"/>
    </source>
</evidence>
<dbReference type="InterPro" id="IPR013087">
    <property type="entry name" value="Znf_C2H2_type"/>
</dbReference>
<dbReference type="PROSITE" id="PS00028">
    <property type="entry name" value="ZINC_FINGER_C2H2_1"/>
    <property type="match status" value="4"/>
</dbReference>
<keyword evidence="2" id="KW-0677">Repeat</keyword>
<feature type="coiled-coil region" evidence="6">
    <location>
        <begin position="41"/>
        <end position="68"/>
    </location>
</feature>
<evidence type="ECO:0000256" key="2">
    <source>
        <dbReference type="ARBA" id="ARBA00022737"/>
    </source>
</evidence>
<dbReference type="Gene3D" id="3.30.160.60">
    <property type="entry name" value="Classic Zinc Finger"/>
    <property type="match status" value="4"/>
</dbReference>
<dbReference type="InterPro" id="IPR036236">
    <property type="entry name" value="Znf_C2H2_sf"/>
</dbReference>
<feature type="region of interest" description="Disordered" evidence="7">
    <location>
        <begin position="153"/>
        <end position="176"/>
    </location>
</feature>
<dbReference type="PANTHER" id="PTHR23235:SF120">
    <property type="entry name" value="KRUPPEL-LIKE FACTOR 15"/>
    <property type="match status" value="1"/>
</dbReference>
<evidence type="ECO:0000313" key="9">
    <source>
        <dbReference type="EMBL" id="TRY92161.1"/>
    </source>
</evidence>